<dbReference type="GO" id="GO:0016020">
    <property type="term" value="C:membrane"/>
    <property type="evidence" value="ECO:0007669"/>
    <property type="project" value="InterPro"/>
</dbReference>
<evidence type="ECO:0000256" key="17">
    <source>
        <dbReference type="ARBA" id="ARBA00024827"/>
    </source>
</evidence>
<dbReference type="InterPro" id="IPR005467">
    <property type="entry name" value="His_kinase_dom"/>
</dbReference>
<proteinExistence type="predicted"/>
<evidence type="ECO:0000256" key="13">
    <source>
        <dbReference type="ARBA" id="ARBA00022840"/>
    </source>
</evidence>
<evidence type="ECO:0000256" key="5">
    <source>
        <dbReference type="ARBA" id="ARBA00017322"/>
    </source>
</evidence>
<keyword evidence="11" id="KW-0547">Nucleotide-binding</keyword>
<feature type="transmembrane region" description="Helical" evidence="20">
    <location>
        <begin position="336"/>
        <end position="357"/>
    </location>
</feature>
<evidence type="ECO:0000256" key="16">
    <source>
        <dbReference type="ARBA" id="ARBA00023014"/>
    </source>
</evidence>
<reference evidence="23 24" key="1">
    <citation type="submission" date="2018-06" db="EMBL/GenBank/DDBJ databases">
        <title>Genomic Encyclopedia of Archaeal and Bacterial Type Strains, Phase II (KMG-II): from individual species to whole genera.</title>
        <authorList>
            <person name="Goeker M."/>
        </authorList>
    </citation>
    <scope>NUCLEOTIDE SEQUENCE [LARGE SCALE GENOMIC DNA]</scope>
    <source>
        <strain evidence="23 24">DSM 15361</strain>
    </source>
</reference>
<dbReference type="RefSeq" id="WP_111541289.1">
    <property type="nucleotide sequence ID" value="NZ_QKYV01000005.1"/>
</dbReference>
<accession>A0A2W7HY89</accession>
<evidence type="ECO:0000256" key="19">
    <source>
        <dbReference type="SAM" id="Coils"/>
    </source>
</evidence>
<feature type="signal peptide" evidence="21">
    <location>
        <begin position="1"/>
        <end position="22"/>
    </location>
</feature>
<gene>
    <name evidence="23" type="ORF">LX95_02003</name>
</gene>
<dbReference type="Pfam" id="PF07730">
    <property type="entry name" value="HisKA_3"/>
    <property type="match status" value="1"/>
</dbReference>
<comment type="subcellular location">
    <subcellularLocation>
        <location evidence="3">Cytoplasm</location>
    </subcellularLocation>
</comment>
<keyword evidence="14" id="KW-0408">Iron</keyword>
<dbReference type="EMBL" id="QKYV01000005">
    <property type="protein sequence ID" value="PZW39641.1"/>
    <property type="molecule type" value="Genomic_DNA"/>
</dbReference>
<comment type="cofactor">
    <cofactor evidence="2">
        <name>[4Fe-4S] cluster</name>
        <dbReference type="ChEBI" id="CHEBI:49883"/>
    </cofactor>
</comment>
<keyword evidence="24" id="KW-1185">Reference proteome</keyword>
<dbReference type="InterPro" id="IPR003594">
    <property type="entry name" value="HATPase_dom"/>
</dbReference>
<evidence type="ECO:0000256" key="3">
    <source>
        <dbReference type="ARBA" id="ARBA00004496"/>
    </source>
</evidence>
<evidence type="ECO:0000313" key="23">
    <source>
        <dbReference type="EMBL" id="PZW39641.1"/>
    </source>
</evidence>
<evidence type="ECO:0000256" key="21">
    <source>
        <dbReference type="SAM" id="SignalP"/>
    </source>
</evidence>
<dbReference type="InterPro" id="IPR036890">
    <property type="entry name" value="HATPase_C_sf"/>
</dbReference>
<keyword evidence="20" id="KW-0472">Membrane</keyword>
<evidence type="ECO:0000256" key="20">
    <source>
        <dbReference type="SAM" id="Phobius"/>
    </source>
</evidence>
<dbReference type="InterPro" id="IPR050482">
    <property type="entry name" value="Sensor_HK_TwoCompSys"/>
</dbReference>
<dbReference type="GO" id="GO:0005737">
    <property type="term" value="C:cytoplasm"/>
    <property type="evidence" value="ECO:0007669"/>
    <property type="project" value="UniProtKB-SubCell"/>
</dbReference>
<evidence type="ECO:0000259" key="22">
    <source>
        <dbReference type="PROSITE" id="PS50109"/>
    </source>
</evidence>
<dbReference type="PANTHER" id="PTHR24421">
    <property type="entry name" value="NITRATE/NITRITE SENSOR PROTEIN NARX-RELATED"/>
    <property type="match status" value="1"/>
</dbReference>
<keyword evidence="21" id="KW-0732">Signal</keyword>
<evidence type="ECO:0000256" key="18">
    <source>
        <dbReference type="ARBA" id="ARBA00030800"/>
    </source>
</evidence>
<keyword evidence="20" id="KW-1133">Transmembrane helix</keyword>
<dbReference type="AlphaFoldDB" id="A0A2W7HY89"/>
<dbReference type="Gene3D" id="1.25.40.10">
    <property type="entry name" value="Tetratricopeptide repeat domain"/>
    <property type="match status" value="2"/>
</dbReference>
<protein>
    <recommendedName>
        <fullName evidence="5">Oxygen sensor histidine kinase NreB</fullName>
        <ecNumber evidence="4">2.7.13.3</ecNumber>
    </recommendedName>
    <alternativeName>
        <fullName evidence="18">Nitrogen regulation protein B</fullName>
    </alternativeName>
</protein>
<keyword evidence="10" id="KW-0479">Metal-binding</keyword>
<evidence type="ECO:0000256" key="6">
    <source>
        <dbReference type="ARBA" id="ARBA00022485"/>
    </source>
</evidence>
<dbReference type="SUPFAM" id="SSF48452">
    <property type="entry name" value="TPR-like"/>
    <property type="match status" value="1"/>
</dbReference>
<name>A0A2W7HY89_9FLAO</name>
<dbReference type="GO" id="GO:0005524">
    <property type="term" value="F:ATP binding"/>
    <property type="evidence" value="ECO:0007669"/>
    <property type="project" value="UniProtKB-KW"/>
</dbReference>
<dbReference type="EC" id="2.7.13.3" evidence="4"/>
<dbReference type="InterPro" id="IPR011712">
    <property type="entry name" value="Sig_transdc_His_kin_sub3_dim/P"/>
</dbReference>
<keyword evidence="13" id="KW-0067">ATP-binding</keyword>
<evidence type="ECO:0000256" key="10">
    <source>
        <dbReference type="ARBA" id="ARBA00022723"/>
    </source>
</evidence>
<evidence type="ECO:0000256" key="14">
    <source>
        <dbReference type="ARBA" id="ARBA00023004"/>
    </source>
</evidence>
<dbReference type="InterPro" id="IPR011990">
    <property type="entry name" value="TPR-like_helical_dom_sf"/>
</dbReference>
<evidence type="ECO:0000256" key="15">
    <source>
        <dbReference type="ARBA" id="ARBA00023012"/>
    </source>
</evidence>
<dbReference type="SMART" id="SM00028">
    <property type="entry name" value="TPR"/>
    <property type="match status" value="4"/>
</dbReference>
<keyword evidence="8" id="KW-0597">Phosphoprotein</keyword>
<evidence type="ECO:0000313" key="24">
    <source>
        <dbReference type="Proteomes" id="UP000249542"/>
    </source>
</evidence>
<keyword evidence="12" id="KW-0418">Kinase</keyword>
<dbReference type="SMART" id="SM00387">
    <property type="entry name" value="HATPase_c"/>
    <property type="match status" value="1"/>
</dbReference>
<comment type="function">
    <text evidence="17">Member of the two-component regulatory system NreB/NreC involved in the control of dissimilatory nitrate/nitrite reduction in response to oxygen. NreB functions as a direct oxygen sensor histidine kinase which is autophosphorylated, in the absence of oxygen, probably at the conserved histidine residue, and transfers its phosphate group probably to a conserved aspartate residue of NreC. NreB/NreC activates the expression of the nitrate (narGHJI) and nitrite (nir) reductase operons, as well as the putative nitrate transporter gene narT.</text>
</comment>
<dbReference type="Gene3D" id="3.30.565.10">
    <property type="entry name" value="Histidine kinase-like ATPase, C-terminal domain"/>
    <property type="match status" value="1"/>
</dbReference>
<keyword evidence="9" id="KW-0808">Transferase</keyword>
<dbReference type="Pfam" id="PF02518">
    <property type="entry name" value="HATPase_c"/>
    <property type="match status" value="1"/>
</dbReference>
<dbReference type="InterPro" id="IPR019734">
    <property type="entry name" value="TPR_rpt"/>
</dbReference>
<evidence type="ECO:0000256" key="2">
    <source>
        <dbReference type="ARBA" id="ARBA00001966"/>
    </source>
</evidence>
<evidence type="ECO:0000256" key="11">
    <source>
        <dbReference type="ARBA" id="ARBA00022741"/>
    </source>
</evidence>
<evidence type="ECO:0000256" key="12">
    <source>
        <dbReference type="ARBA" id="ARBA00022777"/>
    </source>
</evidence>
<evidence type="ECO:0000256" key="1">
    <source>
        <dbReference type="ARBA" id="ARBA00000085"/>
    </source>
</evidence>
<dbReference type="PROSITE" id="PS50109">
    <property type="entry name" value="HIS_KIN"/>
    <property type="match status" value="1"/>
</dbReference>
<dbReference type="Proteomes" id="UP000249542">
    <property type="component" value="Unassembled WGS sequence"/>
</dbReference>
<sequence length="592" mass="67565">MILNYRLFFFILCIGFCLSVNAQHQNFEEIVAFIDDEEPYKAIQKLEDINIDHLSSYDKATYYYYLAEAESNVGKFDEAFSHTLISKKLFTQEDAPSDVLDCNLLLISILDVQDGYDFKAKNLEEELRTYVNQQKDPKAAFTLNTRIGSRYLDNDLPQKAILFFLKNDSIGKTHKNKRFSISAYANVSTVYSLLKKDFDSALFYNKKAIKIYNENPNDTKLLSYLYNNQARIHQSKQNYKDALAYYQKADSIEIKGNIGATKRIYYANLSSLYESMGDYKNAYNYLKKEKIINDSIEQSEQNIALSDIQTKYETEKKEKENILLKTDLKKKKQTQFILWLGIISSIIIGTTISLLIAKNAKKKRLLNKQEQKIKIQEIEQGLKEQELNSIDALIAGQEKERQRLAENLHDNLGATLAALKLNIQHIKTGESNSKSIKNSIELINDAYDKVRTIAHEKSTGVIAKNGLLPAIKDMAKRISTNNFTVIVEDYGLENRLENTLEIRIFRITQELVTNIIKHANATEATVSLTNHNSTLNIIVEDNGKGFDEKFTYSQNKGMGLSSIEKRVENIGGTLEVDSFPNKGTSIIINLPL</sequence>
<comment type="catalytic activity">
    <reaction evidence="1">
        <text>ATP + protein L-histidine = ADP + protein N-phospho-L-histidine.</text>
        <dbReference type="EC" id="2.7.13.3"/>
    </reaction>
</comment>
<dbReference type="GO" id="GO:0046983">
    <property type="term" value="F:protein dimerization activity"/>
    <property type="evidence" value="ECO:0007669"/>
    <property type="project" value="InterPro"/>
</dbReference>
<feature type="coiled-coil region" evidence="19">
    <location>
        <begin position="359"/>
        <end position="407"/>
    </location>
</feature>
<dbReference type="PANTHER" id="PTHR24421:SF10">
    <property type="entry name" value="NITRATE_NITRITE SENSOR PROTEIN NARQ"/>
    <property type="match status" value="1"/>
</dbReference>
<keyword evidence="7" id="KW-0963">Cytoplasm</keyword>
<keyword evidence="15" id="KW-0902">Two-component regulatory system</keyword>
<feature type="chain" id="PRO_5016008254" description="Oxygen sensor histidine kinase NreB" evidence="21">
    <location>
        <begin position="23"/>
        <end position="592"/>
    </location>
</feature>
<keyword evidence="16" id="KW-0411">Iron-sulfur</keyword>
<dbReference type="GO" id="GO:0051539">
    <property type="term" value="F:4 iron, 4 sulfur cluster binding"/>
    <property type="evidence" value="ECO:0007669"/>
    <property type="project" value="UniProtKB-KW"/>
</dbReference>
<dbReference type="SUPFAM" id="SSF55874">
    <property type="entry name" value="ATPase domain of HSP90 chaperone/DNA topoisomerase II/histidine kinase"/>
    <property type="match status" value="1"/>
</dbReference>
<evidence type="ECO:0000256" key="9">
    <source>
        <dbReference type="ARBA" id="ARBA00022679"/>
    </source>
</evidence>
<dbReference type="PRINTS" id="PR00344">
    <property type="entry name" value="BCTRLSENSOR"/>
</dbReference>
<dbReference type="InterPro" id="IPR004358">
    <property type="entry name" value="Sig_transdc_His_kin-like_C"/>
</dbReference>
<dbReference type="CDD" id="cd16917">
    <property type="entry name" value="HATPase_UhpB-NarQ-NarX-like"/>
    <property type="match status" value="1"/>
</dbReference>
<dbReference type="GO" id="GO:0000155">
    <property type="term" value="F:phosphorelay sensor kinase activity"/>
    <property type="evidence" value="ECO:0007669"/>
    <property type="project" value="InterPro"/>
</dbReference>
<evidence type="ECO:0000256" key="8">
    <source>
        <dbReference type="ARBA" id="ARBA00022553"/>
    </source>
</evidence>
<evidence type="ECO:0000256" key="7">
    <source>
        <dbReference type="ARBA" id="ARBA00022490"/>
    </source>
</evidence>
<evidence type="ECO:0000256" key="4">
    <source>
        <dbReference type="ARBA" id="ARBA00012438"/>
    </source>
</evidence>
<feature type="domain" description="Histidine kinase" evidence="22">
    <location>
        <begin position="503"/>
        <end position="592"/>
    </location>
</feature>
<keyword evidence="19" id="KW-0175">Coiled coil</keyword>
<comment type="caution">
    <text evidence="23">The sequence shown here is derived from an EMBL/GenBank/DDBJ whole genome shotgun (WGS) entry which is preliminary data.</text>
</comment>
<organism evidence="23 24">
    <name type="scientific">Mesonia algae</name>
    <dbReference type="NCBI Taxonomy" id="213248"/>
    <lineage>
        <taxon>Bacteria</taxon>
        <taxon>Pseudomonadati</taxon>
        <taxon>Bacteroidota</taxon>
        <taxon>Flavobacteriia</taxon>
        <taxon>Flavobacteriales</taxon>
        <taxon>Flavobacteriaceae</taxon>
        <taxon>Mesonia</taxon>
    </lineage>
</organism>
<keyword evidence="20" id="KW-0812">Transmembrane</keyword>
<keyword evidence="6" id="KW-0004">4Fe-4S</keyword>
<dbReference type="Gene3D" id="1.20.5.1930">
    <property type="match status" value="1"/>
</dbReference>
<dbReference type="GO" id="GO:0046872">
    <property type="term" value="F:metal ion binding"/>
    <property type="evidence" value="ECO:0007669"/>
    <property type="project" value="UniProtKB-KW"/>
</dbReference>